<feature type="signal peptide" evidence="1">
    <location>
        <begin position="1"/>
        <end position="22"/>
    </location>
</feature>
<organism evidence="2 3">
    <name type="scientific">Pyxidicoccus parkwayensis</name>
    <dbReference type="NCBI Taxonomy" id="2813578"/>
    <lineage>
        <taxon>Bacteria</taxon>
        <taxon>Pseudomonadati</taxon>
        <taxon>Myxococcota</taxon>
        <taxon>Myxococcia</taxon>
        <taxon>Myxococcales</taxon>
        <taxon>Cystobacterineae</taxon>
        <taxon>Myxococcaceae</taxon>
        <taxon>Pyxidicoccus</taxon>
    </lineage>
</organism>
<feature type="chain" id="PRO_5046719785" evidence="1">
    <location>
        <begin position="23"/>
        <end position="228"/>
    </location>
</feature>
<keyword evidence="3" id="KW-1185">Reference proteome</keyword>
<protein>
    <submittedName>
        <fullName evidence="2">TIGR02269 family lipoprotein</fullName>
    </submittedName>
</protein>
<name>A0ABX7NYC7_9BACT</name>
<evidence type="ECO:0000313" key="2">
    <source>
        <dbReference type="EMBL" id="QSQ22399.1"/>
    </source>
</evidence>
<reference evidence="2 3" key="1">
    <citation type="submission" date="2021-02" db="EMBL/GenBank/DDBJ databases">
        <title>De Novo genome assembly of isolated myxobacteria.</title>
        <authorList>
            <person name="Stevens D.C."/>
        </authorList>
    </citation>
    <scope>NUCLEOTIDE SEQUENCE [LARGE SCALE GENOMIC DNA]</scope>
    <source>
        <strain evidence="3">SCPEA02</strain>
    </source>
</reference>
<accession>A0ABX7NYC7</accession>
<dbReference type="RefSeq" id="WP_206723976.1">
    <property type="nucleotide sequence ID" value="NZ_CP071090.1"/>
</dbReference>
<dbReference type="InterPro" id="IPR011755">
    <property type="entry name" value="CHP02269_MYXXA"/>
</dbReference>
<keyword evidence="2" id="KW-0449">Lipoprotein</keyword>
<sequence>MWHRAVWLSLCAVLWSCASTPAAPEERDAAEYPEAYTRLDEGACVTFVCAGDACGLFRCEDAPPEPGRVVRTRGTFVLPPSAVQSPQRNWGYPWVQPGQSEPVFVIRWYGRELLPSQKRLLEMAQALATKPREKHHIFPRQESLRLWFERQGINIHQETMLLDIDTHHRIHKGANGGPWNQAWQAFREAHEEATKEDMYRYARELIIRFNLIGPILPYHLLVGPPIEY</sequence>
<dbReference type="Pfam" id="PF09533">
    <property type="entry name" value="DUF2380"/>
    <property type="match status" value="1"/>
</dbReference>
<dbReference type="EMBL" id="CP071090">
    <property type="protein sequence ID" value="QSQ22399.1"/>
    <property type="molecule type" value="Genomic_DNA"/>
</dbReference>
<dbReference type="NCBIfam" id="TIGR02269">
    <property type="entry name" value="TIGR02269 family lipoprotein"/>
    <property type="match status" value="1"/>
</dbReference>
<dbReference type="Proteomes" id="UP000662747">
    <property type="component" value="Chromosome"/>
</dbReference>
<proteinExistence type="predicted"/>
<keyword evidence="1" id="KW-0732">Signal</keyword>
<evidence type="ECO:0000313" key="3">
    <source>
        <dbReference type="Proteomes" id="UP000662747"/>
    </source>
</evidence>
<evidence type="ECO:0000256" key="1">
    <source>
        <dbReference type="SAM" id="SignalP"/>
    </source>
</evidence>
<gene>
    <name evidence="2" type="ORF">JY651_46025</name>
</gene>